<evidence type="ECO:0000313" key="3">
    <source>
        <dbReference type="EMBL" id="QEG40502.1"/>
    </source>
</evidence>
<dbReference type="SUPFAM" id="SSF50998">
    <property type="entry name" value="Quinoprotein alcohol dehydrogenase-like"/>
    <property type="match status" value="1"/>
</dbReference>
<feature type="domain" description="Pyrrolo-quinoline quinone repeat" evidence="2">
    <location>
        <begin position="300"/>
        <end position="383"/>
    </location>
</feature>
<dbReference type="InterPro" id="IPR002372">
    <property type="entry name" value="PQQ_rpt_dom"/>
</dbReference>
<name>A0A5B9QRD2_9BACT</name>
<protein>
    <submittedName>
        <fullName evidence="3">Outer membrane biogenesis protein BamB</fullName>
    </submittedName>
</protein>
<dbReference type="RefSeq" id="WP_068139666.1">
    <property type="nucleotide sequence ID" value="NZ_CP042914.1"/>
</dbReference>
<feature type="domain" description="Pyrrolo-quinoline quinone repeat" evidence="2">
    <location>
        <begin position="190"/>
        <end position="299"/>
    </location>
</feature>
<sequence precursor="true">MKLLFVLPLLLWTCLPVSAQWPDRHGPSLDGHVPPEAAEDLPTQWSESQNIAWKAPLHGEGHSSPVILEGRIWLTAATPDGKQQSVICIDEQTGKVLHDVVVFENDEVEPLGGAQGFNNYAAPSCVLAPGAVFVHFGSYGTARLDADTAEVVWQRRDLPCQHFRGPGSSPVLHDNMLILTFDGADQQYTAALDANTGKTLWRTDRSTDYGDLDDFGKPKREGDLRKAYCTPGFVTVGDQVQLLSVGSRAMQSYDVKTGEELWQLRHSSYNAGIRPLTLPEQGLVLINTGSRGAQLIAVKVDETTRGDITESHVQWVREKLNPRFAMPVHHDGLVFQVTDIGVASCIDAETGEELWKKRIPGEYRSSPIVAGDHLYFFSEQGRGTILKAGREFEEVAVNEVPEMGTTACPAVADGAIFVRGKTHLYKIAK</sequence>
<evidence type="ECO:0000313" key="4">
    <source>
        <dbReference type="Proteomes" id="UP000325286"/>
    </source>
</evidence>
<proteinExistence type="predicted"/>
<evidence type="ECO:0000256" key="1">
    <source>
        <dbReference type="SAM" id="SignalP"/>
    </source>
</evidence>
<gene>
    <name evidence="3" type="ORF">UC8_25140</name>
</gene>
<feature type="chain" id="PRO_5022894627" evidence="1">
    <location>
        <begin position="20"/>
        <end position="429"/>
    </location>
</feature>
<reference evidence="3 4" key="1">
    <citation type="submission" date="2019-08" db="EMBL/GenBank/DDBJ databases">
        <title>Deep-cultivation of Planctomycetes and their phenomic and genomic characterization uncovers novel biology.</title>
        <authorList>
            <person name="Wiegand S."/>
            <person name="Jogler M."/>
            <person name="Boedeker C."/>
            <person name="Pinto D."/>
            <person name="Vollmers J."/>
            <person name="Rivas-Marin E."/>
            <person name="Kohn T."/>
            <person name="Peeters S.H."/>
            <person name="Heuer A."/>
            <person name="Rast P."/>
            <person name="Oberbeckmann S."/>
            <person name="Bunk B."/>
            <person name="Jeske O."/>
            <person name="Meyerdierks A."/>
            <person name="Storesund J.E."/>
            <person name="Kallscheuer N."/>
            <person name="Luecker S."/>
            <person name="Lage O.M."/>
            <person name="Pohl T."/>
            <person name="Merkel B.J."/>
            <person name="Hornburger P."/>
            <person name="Mueller R.-W."/>
            <person name="Bruemmer F."/>
            <person name="Labrenz M."/>
            <person name="Spormann A.M."/>
            <person name="Op den Camp H."/>
            <person name="Overmann J."/>
            <person name="Amann R."/>
            <person name="Jetten M.S.M."/>
            <person name="Mascher T."/>
            <person name="Medema M.H."/>
            <person name="Devos D.P."/>
            <person name="Kaster A.-K."/>
            <person name="Ovreas L."/>
            <person name="Rohde M."/>
            <person name="Galperin M.Y."/>
            <person name="Jogler C."/>
        </authorList>
    </citation>
    <scope>NUCLEOTIDE SEQUENCE [LARGE SCALE GENOMIC DNA]</scope>
    <source>
        <strain evidence="3 4">UC8</strain>
    </source>
</reference>
<dbReference type="PANTHER" id="PTHR34512:SF30">
    <property type="entry name" value="OUTER MEMBRANE PROTEIN ASSEMBLY FACTOR BAMB"/>
    <property type="match status" value="1"/>
</dbReference>
<dbReference type="EMBL" id="CP042914">
    <property type="protein sequence ID" value="QEG40502.1"/>
    <property type="molecule type" value="Genomic_DNA"/>
</dbReference>
<dbReference type="PANTHER" id="PTHR34512">
    <property type="entry name" value="CELL SURFACE PROTEIN"/>
    <property type="match status" value="1"/>
</dbReference>
<dbReference type="KEGG" id="rul:UC8_25140"/>
<dbReference type="OrthoDB" id="244732at2"/>
<dbReference type="Gene3D" id="2.130.10.10">
    <property type="entry name" value="YVTN repeat-like/Quinoprotein amine dehydrogenase"/>
    <property type="match status" value="2"/>
</dbReference>
<feature type="signal peptide" evidence="1">
    <location>
        <begin position="1"/>
        <end position="19"/>
    </location>
</feature>
<dbReference type="InterPro" id="IPR015943">
    <property type="entry name" value="WD40/YVTN_repeat-like_dom_sf"/>
</dbReference>
<accession>A0A5B9QRD2</accession>
<evidence type="ECO:0000259" key="2">
    <source>
        <dbReference type="Pfam" id="PF13360"/>
    </source>
</evidence>
<organism evidence="3 4">
    <name type="scientific">Roseimaritima ulvae</name>
    <dbReference type="NCBI Taxonomy" id="980254"/>
    <lineage>
        <taxon>Bacteria</taxon>
        <taxon>Pseudomonadati</taxon>
        <taxon>Planctomycetota</taxon>
        <taxon>Planctomycetia</taxon>
        <taxon>Pirellulales</taxon>
        <taxon>Pirellulaceae</taxon>
        <taxon>Roseimaritima</taxon>
    </lineage>
</organism>
<dbReference type="InterPro" id="IPR011047">
    <property type="entry name" value="Quinoprotein_ADH-like_sf"/>
</dbReference>
<keyword evidence="1" id="KW-0732">Signal</keyword>
<dbReference type="Pfam" id="PF13360">
    <property type="entry name" value="PQQ_2"/>
    <property type="match status" value="2"/>
</dbReference>
<dbReference type="AlphaFoldDB" id="A0A5B9QRD2"/>
<dbReference type="Proteomes" id="UP000325286">
    <property type="component" value="Chromosome"/>
</dbReference>
<keyword evidence="4" id="KW-1185">Reference proteome</keyword>